<feature type="compositionally biased region" description="Acidic residues" evidence="6">
    <location>
        <begin position="1007"/>
        <end position="1016"/>
    </location>
</feature>
<dbReference type="InterPro" id="IPR036691">
    <property type="entry name" value="Endo/exonu/phosph_ase_sf"/>
</dbReference>
<evidence type="ECO:0000256" key="1">
    <source>
        <dbReference type="ARBA" id="ARBA00001786"/>
    </source>
</evidence>
<feature type="domain" description="SAC" evidence="7">
    <location>
        <begin position="119"/>
        <end position="458"/>
    </location>
</feature>
<feature type="compositionally biased region" description="Basic and acidic residues" evidence="6">
    <location>
        <begin position="1244"/>
        <end position="1258"/>
    </location>
</feature>
<dbReference type="SUPFAM" id="SSF56219">
    <property type="entry name" value="DNase I-like"/>
    <property type="match status" value="1"/>
</dbReference>
<dbReference type="SMART" id="SM01165">
    <property type="entry name" value="DUF1866"/>
    <property type="match status" value="1"/>
</dbReference>
<dbReference type="GO" id="GO:0004439">
    <property type="term" value="F:phosphatidylinositol-4,5-bisphosphate 5-phosphatase activity"/>
    <property type="evidence" value="ECO:0007669"/>
    <property type="project" value="UniProtKB-EC"/>
</dbReference>
<dbReference type="InterPro" id="IPR002013">
    <property type="entry name" value="SAC_dom"/>
</dbReference>
<dbReference type="InterPro" id="IPR000300">
    <property type="entry name" value="IPPc"/>
</dbReference>
<protein>
    <recommendedName>
        <fullName evidence="4">phosphoinositide 5-phosphatase</fullName>
        <ecNumber evidence="4">3.1.3.36</ecNumber>
    </recommendedName>
</protein>
<proteinExistence type="inferred from homology"/>
<sequence>MAMIKNFRVFHKLEPPPYSIILENRNNEDTLMFESNALAVLSAAETEAIKKQYVKILDAYGCLGVLNFNLGQECVSYLVLVTGCLSVGKIGESDIFKITTTQFVSLRNNPGDEERIQEIKKLMNSGTFYFSWSNSGIPWDLTLCAQRKLQEHETDNRFFWNRMLHVHFQRFNVDCDKWLFKVICGGVEIRTIYASHRQAKACLISRLSCERAGTRFNVRGANDDGNVANFVETEQVIFLDGQISSFIQTRGSVPLFWEQPGIQVGSHKVRMSRGHEASAPAFERHLVTIKQLYGEQVIINLLGRKEGEHMLSQAFQLQKMNHQIELHEMFFKSHHKASQYGKDKPLINFDYHSECRGGNLKNLSKLRDRIKKQLDSFEFFYVENDESKKFQTGTMRTNCLDCLDRTNATQSMIGAEILPKQLECLGLYNKPQMISRFEEIYKQIWTLNGDHCSRIYAGTGALGGGRSKYSDATRSASRTIQNNFLDSSKQEAIDMLLLGSTLRGDLADKVRALLSTRVLHAQAPILHTMIQRHPEYTKKNPLRICVGTWNVNGGKHFRSIAFKHQSMTDWLLDAPKISKENDTGVVSPDADLDKPIDVFAIGFEEIVDLNASNIVSVSTTNAREWQKYILKVISRDHKYVVLTSVQLVGVILYVFVRPQLAPYIRDVATDSAKTGLGGATGNKGGVAIRFLVQSTSVCFVCAHLAAGQSQINDRNSDYAEITRKISFPMGRSIMSHDYVFWCGDFNYRIDLPNEDVKKLVQDENWSALRECDQLFVQKDEGKVFEGFNEGQLNFAPTYKYDLFCDDYDTSDKCRTPAWTDRVLWRRNIWWKNGPNLLEKEDPHENGHLVLYNRSELKTSDHRPVVAVIDIAIQEVIDNKKQDVLDEVIGQQGPSDCTAVVTLTEGEFDDDTVDSIVGTLTDVGEISLVRFVVEDMWLIFTNGKHAIEALQYNNTEMNGRKVQVKLKTVDWKQKIDKEMKLCTMNTGALFNNISNSLLGEDFTGLYDFDSDEDEDDQTDRLTVSENNTPIHSGRNSPALSDDGILDGAPPPPSRPAPPARPNVNPVASEDTGSKEVPAKQPPQRPAPPVKPPPPQRPTGGPMKPVQQSTVAPLKKMPPVRKPLGSQSIKNIKSKKQAKISSIGLPTNVLHHGHAASMQEAQNVIEKLIRGESVDASLPQPLMPNNDELLTPSQIPQSRTAETLSSVAESANEGANVPKPIPRARSTGNVTGAVNPVPVPRSRNSPTEERKPIPRLRDSPTDDSSIPASRPRPAPRREVQSAFVPSTTSTNSNDIYSDQVISGLNQKEQNISSQPNSILDAPISPFTKPKADPFDTSNVQAKFINPLYNIPATNYVDNSRQPNGNVEMRDSSFPEPTFSPPSMPPLAPESPPPSPPVTHNSPGDLNDSPRLNDQNPPSHPPPNLPPPPPPRPVDGAPTNLPPVPSRPAVPSRPPSSIPNNLPPVPSRNLPPVPPRN</sequence>
<feature type="region of interest" description="Disordered" evidence="6">
    <location>
        <begin position="1007"/>
        <end position="1136"/>
    </location>
</feature>
<dbReference type="Pfam" id="PF22669">
    <property type="entry name" value="Exo_endo_phos2"/>
    <property type="match status" value="1"/>
</dbReference>
<evidence type="ECO:0000256" key="2">
    <source>
        <dbReference type="ARBA" id="ARBA00008943"/>
    </source>
</evidence>
<feature type="compositionally biased region" description="Pro residues" evidence="6">
    <location>
        <begin position="1415"/>
        <end position="1430"/>
    </location>
</feature>
<comment type="similarity">
    <text evidence="3">In the central section; belongs to the inositol 1,4,5-trisphosphate 5-phosphatase family.</text>
</comment>
<dbReference type="Pfam" id="PF08952">
    <property type="entry name" value="DUF1866"/>
    <property type="match status" value="1"/>
</dbReference>
<evidence type="ECO:0000259" key="7">
    <source>
        <dbReference type="PROSITE" id="PS50275"/>
    </source>
</evidence>
<dbReference type="OrthoDB" id="1925875at2759"/>
<dbReference type="SMART" id="SM00128">
    <property type="entry name" value="IPPc"/>
    <property type="match status" value="1"/>
</dbReference>
<comment type="similarity">
    <text evidence="2">Belongs to the synaptojanin family.</text>
</comment>
<feature type="compositionally biased region" description="Pro residues" evidence="6">
    <location>
        <begin position="1375"/>
        <end position="1394"/>
    </location>
</feature>
<evidence type="ECO:0000256" key="6">
    <source>
        <dbReference type="SAM" id="MobiDB-lite"/>
    </source>
</evidence>
<feature type="compositionally biased region" description="Polar residues" evidence="6">
    <location>
        <begin position="1189"/>
        <end position="1207"/>
    </location>
</feature>
<comment type="caution">
    <text evidence="8">The sequence shown here is derived from an EMBL/GenBank/DDBJ whole genome shotgun (WGS) entry which is preliminary data.</text>
</comment>
<name>A0A8B6GCU8_MYTGA</name>
<feature type="region of interest" description="Disordered" evidence="6">
    <location>
        <begin position="1174"/>
        <end position="1335"/>
    </location>
</feature>
<dbReference type="EMBL" id="UYJE01008236">
    <property type="protein sequence ID" value="VDI62221.1"/>
    <property type="molecule type" value="Genomic_DNA"/>
</dbReference>
<feature type="compositionally biased region" description="Pro residues" evidence="6">
    <location>
        <begin position="1078"/>
        <end position="1095"/>
    </location>
</feature>
<gene>
    <name evidence="8" type="ORF">MGAL_10B080821</name>
</gene>
<dbReference type="GO" id="GO:0046856">
    <property type="term" value="P:phosphatidylinositol dephosphorylation"/>
    <property type="evidence" value="ECO:0007669"/>
    <property type="project" value="InterPro"/>
</dbReference>
<feature type="compositionally biased region" description="Polar residues" evidence="6">
    <location>
        <begin position="1281"/>
        <end position="1315"/>
    </location>
</feature>
<dbReference type="InterPro" id="IPR012677">
    <property type="entry name" value="Nucleotide-bd_a/b_plait_sf"/>
</dbReference>
<dbReference type="PANTHER" id="PTHR11200">
    <property type="entry name" value="INOSITOL 5-PHOSPHATASE"/>
    <property type="match status" value="1"/>
</dbReference>
<keyword evidence="9" id="KW-1185">Reference proteome</keyword>
<dbReference type="GO" id="GO:0048488">
    <property type="term" value="P:synaptic vesicle endocytosis"/>
    <property type="evidence" value="ECO:0007669"/>
    <property type="project" value="TreeGrafter"/>
</dbReference>
<comment type="catalytic activity">
    <reaction evidence="1">
        <text>a 1,2-diacyl-sn-glycero-3-phospho-(1D-myo-inositol-4,5-bisphosphate) + H2O = a 1,2-diacyl-sn-glycero-3-phospho-(1D-myo-inositol 4-phosphate) + phosphate</text>
        <dbReference type="Rhea" id="RHEA:22764"/>
        <dbReference type="ChEBI" id="CHEBI:15377"/>
        <dbReference type="ChEBI" id="CHEBI:43474"/>
        <dbReference type="ChEBI" id="CHEBI:58178"/>
        <dbReference type="ChEBI" id="CHEBI:58456"/>
        <dbReference type="EC" id="3.1.3.36"/>
    </reaction>
</comment>
<dbReference type="EC" id="3.1.3.36" evidence="4"/>
<dbReference type="CDD" id="cd09089">
    <property type="entry name" value="INPP5c_Synj"/>
    <property type="match status" value="1"/>
</dbReference>
<evidence type="ECO:0000313" key="9">
    <source>
        <dbReference type="Proteomes" id="UP000596742"/>
    </source>
</evidence>
<dbReference type="Proteomes" id="UP000596742">
    <property type="component" value="Unassembled WGS sequence"/>
</dbReference>
<dbReference type="PANTHER" id="PTHR11200:SF257">
    <property type="entry name" value="PHOSPHOINOSITIDE 5-PHOSPHATASE"/>
    <property type="match status" value="1"/>
</dbReference>
<reference evidence="8" key="1">
    <citation type="submission" date="2018-11" db="EMBL/GenBank/DDBJ databases">
        <authorList>
            <person name="Alioto T."/>
            <person name="Alioto T."/>
        </authorList>
    </citation>
    <scope>NUCLEOTIDE SEQUENCE</scope>
</reference>
<evidence type="ECO:0000256" key="3">
    <source>
        <dbReference type="ARBA" id="ARBA00009678"/>
    </source>
</evidence>
<accession>A0A8B6GCU8</accession>
<dbReference type="PROSITE" id="PS50275">
    <property type="entry name" value="SAC"/>
    <property type="match status" value="1"/>
</dbReference>
<keyword evidence="5 8" id="KW-0378">Hydrolase</keyword>
<dbReference type="Gene3D" id="3.30.70.330">
    <property type="match status" value="1"/>
</dbReference>
<feature type="compositionally biased region" description="Pro residues" evidence="6">
    <location>
        <begin position="1047"/>
        <end position="1059"/>
    </location>
</feature>
<feature type="compositionally biased region" description="Pro residues" evidence="6">
    <location>
        <begin position="1437"/>
        <end position="1474"/>
    </location>
</feature>
<dbReference type="InterPro" id="IPR015047">
    <property type="entry name" value="SYNJ1/2_RRM"/>
</dbReference>
<feature type="compositionally biased region" description="Polar residues" evidence="6">
    <location>
        <begin position="1019"/>
        <end position="1037"/>
    </location>
</feature>
<dbReference type="InterPro" id="IPR046985">
    <property type="entry name" value="IP5"/>
</dbReference>
<feature type="region of interest" description="Disordered" evidence="6">
    <location>
        <begin position="1347"/>
        <end position="1474"/>
    </location>
</feature>
<evidence type="ECO:0000313" key="8">
    <source>
        <dbReference type="EMBL" id="VDI62221.1"/>
    </source>
</evidence>
<evidence type="ECO:0000256" key="4">
    <source>
        <dbReference type="ARBA" id="ARBA00013044"/>
    </source>
</evidence>
<dbReference type="Pfam" id="PF02383">
    <property type="entry name" value="Syja_N"/>
    <property type="match status" value="1"/>
</dbReference>
<feature type="compositionally biased region" description="Polar residues" evidence="6">
    <location>
        <begin position="1349"/>
        <end position="1362"/>
    </location>
</feature>
<organism evidence="8 9">
    <name type="scientific">Mytilus galloprovincialis</name>
    <name type="common">Mediterranean mussel</name>
    <dbReference type="NCBI Taxonomy" id="29158"/>
    <lineage>
        <taxon>Eukaryota</taxon>
        <taxon>Metazoa</taxon>
        <taxon>Spiralia</taxon>
        <taxon>Lophotrochozoa</taxon>
        <taxon>Mollusca</taxon>
        <taxon>Bivalvia</taxon>
        <taxon>Autobranchia</taxon>
        <taxon>Pteriomorphia</taxon>
        <taxon>Mytilida</taxon>
        <taxon>Mytiloidea</taxon>
        <taxon>Mytilidae</taxon>
        <taxon>Mytilinae</taxon>
        <taxon>Mytilus</taxon>
    </lineage>
</organism>
<evidence type="ECO:0000256" key="5">
    <source>
        <dbReference type="ARBA" id="ARBA00022801"/>
    </source>
</evidence>
<dbReference type="GO" id="GO:0098793">
    <property type="term" value="C:presynapse"/>
    <property type="evidence" value="ECO:0007669"/>
    <property type="project" value="GOC"/>
</dbReference>
<dbReference type="Gene3D" id="3.60.10.10">
    <property type="entry name" value="Endonuclease/exonuclease/phosphatase"/>
    <property type="match status" value="1"/>
</dbReference>